<dbReference type="SMART" id="SM00205">
    <property type="entry name" value="THN"/>
    <property type="match status" value="1"/>
</dbReference>
<evidence type="ECO:0008006" key="5">
    <source>
        <dbReference type="Google" id="ProtNLM"/>
    </source>
</evidence>
<keyword evidence="2" id="KW-1015">Disulfide bond</keyword>
<comment type="similarity">
    <text evidence="1">Belongs to the thaumatin family.</text>
</comment>
<dbReference type="PIRSF" id="PIRSF002703">
    <property type="entry name" value="Thaumatin"/>
    <property type="match status" value="1"/>
</dbReference>
<feature type="disulfide bond" evidence="2">
    <location>
        <begin position="150"/>
        <end position="228"/>
    </location>
</feature>
<dbReference type="Pfam" id="PF00314">
    <property type="entry name" value="Thaumatin"/>
    <property type="match status" value="1"/>
</dbReference>
<feature type="disulfide bond" evidence="2">
    <location>
        <begin position="91"/>
        <end position="98"/>
    </location>
</feature>
<protein>
    <recommendedName>
        <fullName evidence="5">Thaumatin-like protein 1b</fullName>
    </recommendedName>
</protein>
<organism evidence="4">
    <name type="scientific">Cucumis melo</name>
    <name type="common">Muskmelon</name>
    <dbReference type="NCBI Taxonomy" id="3656"/>
    <lineage>
        <taxon>Eukaryota</taxon>
        <taxon>Viridiplantae</taxon>
        <taxon>Streptophyta</taxon>
        <taxon>Embryophyta</taxon>
        <taxon>Tracheophyta</taxon>
        <taxon>Spermatophyta</taxon>
        <taxon>Magnoliopsida</taxon>
        <taxon>eudicotyledons</taxon>
        <taxon>Gunneridae</taxon>
        <taxon>Pentapetalae</taxon>
        <taxon>rosids</taxon>
        <taxon>fabids</taxon>
        <taxon>Cucurbitales</taxon>
        <taxon>Cucurbitaceae</taxon>
        <taxon>Benincaseae</taxon>
        <taxon>Cucumis</taxon>
    </lineage>
</organism>
<keyword evidence="3" id="KW-0732">Signal</keyword>
<sequence length="234" mass="25205">MATFKTSLLLLQLFLLAAGVLSEDVIFHFENQCPYSIWLSSNPPIGDADPESPPYTLEIFIMPDTWTGSLWVRTKCSNDQDYHFTCETGDCGSGTIFCDSSPPALPVTLLNFAINNSVVHYALSLVHGFNIPIRIQPDGGHLVDGGFGLCPTVDCVQDLGNVCPSFLVAKNKDGAYVGCYSACDALKSPEYCCSGSDCQPDQYSAKFKELCGSAHVYPGDNTPPTYGCTGLPFG</sequence>
<dbReference type="PRINTS" id="PR00347">
    <property type="entry name" value="THAUMATIN"/>
</dbReference>
<name>A0A9I9CW17_CUCME</name>
<evidence type="ECO:0000256" key="1">
    <source>
        <dbReference type="ARBA" id="ARBA00010607"/>
    </source>
</evidence>
<dbReference type="InterPro" id="IPR001938">
    <property type="entry name" value="Thaumatin"/>
</dbReference>
<feature type="disulfide bond" evidence="2">
    <location>
        <begin position="193"/>
        <end position="198"/>
    </location>
</feature>
<dbReference type="EnsemblPlants" id="MELO3C009384.2.1">
    <property type="protein sequence ID" value="MELO3C009384.2.1"/>
    <property type="gene ID" value="MELO3C009384.2"/>
</dbReference>
<feature type="disulfide bond" evidence="2">
    <location>
        <begin position="163"/>
        <end position="179"/>
    </location>
</feature>
<dbReference type="PANTHER" id="PTHR31048">
    <property type="entry name" value="OS03G0233200 PROTEIN"/>
    <property type="match status" value="1"/>
</dbReference>
<dbReference type="AlphaFoldDB" id="A0A9I9CW17"/>
<feature type="disulfide bond" evidence="2">
    <location>
        <begin position="155"/>
        <end position="211"/>
    </location>
</feature>
<dbReference type="Gramene" id="MELO3C009384.2.1">
    <property type="protein sequence ID" value="MELO3C009384.2.1"/>
    <property type="gene ID" value="MELO3C009384.2"/>
</dbReference>
<dbReference type="Gene3D" id="2.60.110.10">
    <property type="entry name" value="Thaumatin"/>
    <property type="match status" value="1"/>
</dbReference>
<feature type="disulfide bond" evidence="2">
    <location>
        <begin position="183"/>
        <end position="192"/>
    </location>
</feature>
<evidence type="ECO:0000256" key="2">
    <source>
        <dbReference type="PIRSR" id="PIRSR002703-1"/>
    </source>
</evidence>
<evidence type="ECO:0000313" key="4">
    <source>
        <dbReference type="EnsemblPlants" id="MELO3C009384.2.1"/>
    </source>
</evidence>
<feature type="disulfide bond" evidence="2">
    <location>
        <begin position="76"/>
        <end position="86"/>
    </location>
</feature>
<accession>A0A9I9CW17</accession>
<dbReference type="InterPro" id="IPR037176">
    <property type="entry name" value="Osmotin/thaumatin-like_sf"/>
</dbReference>
<dbReference type="SUPFAM" id="SSF49870">
    <property type="entry name" value="Osmotin, thaumatin-like protein"/>
    <property type="match status" value="1"/>
</dbReference>
<evidence type="ECO:0000256" key="3">
    <source>
        <dbReference type="SAM" id="SignalP"/>
    </source>
</evidence>
<reference evidence="4" key="1">
    <citation type="submission" date="2023-03" db="UniProtKB">
        <authorList>
            <consortium name="EnsemblPlants"/>
        </authorList>
    </citation>
    <scope>IDENTIFICATION</scope>
</reference>
<proteinExistence type="inferred from homology"/>
<feature type="signal peptide" evidence="3">
    <location>
        <begin position="1"/>
        <end position="22"/>
    </location>
</feature>
<dbReference type="PROSITE" id="PS51367">
    <property type="entry name" value="THAUMATIN_2"/>
    <property type="match status" value="1"/>
</dbReference>
<feature type="chain" id="PRO_5039900890" description="Thaumatin-like protein 1b" evidence="3">
    <location>
        <begin position="23"/>
        <end position="234"/>
    </location>
</feature>